<feature type="chain" id="PRO_5044491039" evidence="1">
    <location>
        <begin position="25"/>
        <end position="300"/>
    </location>
</feature>
<dbReference type="SUPFAM" id="SSF81901">
    <property type="entry name" value="HCP-like"/>
    <property type="match status" value="1"/>
</dbReference>
<dbReference type="Pfam" id="PF08238">
    <property type="entry name" value="Sel1"/>
    <property type="match status" value="3"/>
</dbReference>
<dbReference type="Gene3D" id="1.25.40.10">
    <property type="entry name" value="Tetratricopeptide repeat domain"/>
    <property type="match status" value="1"/>
</dbReference>
<evidence type="ECO:0000313" key="2">
    <source>
        <dbReference type="EMBL" id="CBL28664.1"/>
    </source>
</evidence>
<reference evidence="2 3" key="2">
    <citation type="submission" date="2010-03" db="EMBL/GenBank/DDBJ databases">
        <authorList>
            <person name="Pajon A."/>
        </authorList>
    </citation>
    <scope>NUCLEOTIDE SEQUENCE [LARGE SCALE GENOMIC DNA]</scope>
    <source>
        <strain evidence="2 3">SGP1</strain>
    </source>
</reference>
<gene>
    <name evidence="2" type="ORF">SY1_17470</name>
</gene>
<dbReference type="KEGG" id="sbr:SY1_17470"/>
<reference evidence="3" key="1">
    <citation type="submission" date="2010-03" db="EMBL/GenBank/DDBJ databases">
        <title>The genome sequence of Synergistetes sp. SGP1.</title>
        <authorList>
            <consortium name="metaHIT consortium -- http://www.metahit.eu/"/>
            <person name="Pajon A."/>
            <person name="Turner K."/>
            <person name="Parkhill J."/>
            <person name="Wade W."/>
            <person name="Vartoukian S."/>
        </authorList>
    </citation>
    <scope>NUCLEOTIDE SEQUENCE [LARGE SCALE GENOMIC DNA]</scope>
    <source>
        <strain evidence="3">SGP1</strain>
    </source>
</reference>
<keyword evidence="1" id="KW-0732">Signal</keyword>
<organism evidence="2 3">
    <name type="scientific">Fretibacterium fastidiosum</name>
    <dbReference type="NCBI Taxonomy" id="651822"/>
    <lineage>
        <taxon>Bacteria</taxon>
        <taxon>Thermotogati</taxon>
        <taxon>Synergistota</taxon>
        <taxon>Synergistia</taxon>
        <taxon>Synergistales</taxon>
        <taxon>Aminobacteriaceae</taxon>
        <taxon>Fretibacterium</taxon>
    </lineage>
</organism>
<dbReference type="SMART" id="SM00671">
    <property type="entry name" value="SEL1"/>
    <property type="match status" value="2"/>
</dbReference>
<feature type="signal peptide" evidence="1">
    <location>
        <begin position="1"/>
        <end position="24"/>
    </location>
</feature>
<sequence length="300" mass="33205">MRTLRRLPALCLAALTLAAIPAPASYEEGLAFQASGDVQEAYAQWMLTSGDPRSMAAVAGLFERGDGVSRDLDQAAEWYRRAAEKGNCRAMAQLANFSLYGLGGETRSPMEWRTELEKVRGKDPYADYMLAYFYANGHGGGRRLEDALALLEPLAGSNYAPFVTLYHQVARRIEDQKDGVLDAEFLTGEIAKGEVSFDLHWRDKRLVVSGYVNSIKRLRDYGYVLKLTGPNLSVVPRDNLLAVFYAPLVTDPLTRLRGGDYVKIDGVYVGRHPFELEPSALTLFGCNLLQVTSNDADVPR</sequence>
<dbReference type="EMBL" id="FP929056">
    <property type="protein sequence ID" value="CBL28664.1"/>
    <property type="molecule type" value="Genomic_DNA"/>
</dbReference>
<protein>
    <submittedName>
        <fullName evidence="2">Sel1 repeat</fullName>
    </submittedName>
</protein>
<dbReference type="Proteomes" id="UP000008957">
    <property type="component" value="Chromosome"/>
</dbReference>
<keyword evidence="3" id="KW-1185">Reference proteome</keyword>
<dbReference type="RefSeq" id="WP_015556811.1">
    <property type="nucleotide sequence ID" value="NC_021038.1"/>
</dbReference>
<evidence type="ECO:0000256" key="1">
    <source>
        <dbReference type="SAM" id="SignalP"/>
    </source>
</evidence>
<dbReference type="InterPro" id="IPR006597">
    <property type="entry name" value="Sel1-like"/>
</dbReference>
<evidence type="ECO:0000313" key="3">
    <source>
        <dbReference type="Proteomes" id="UP000008957"/>
    </source>
</evidence>
<name>A0AB94IYA0_9BACT</name>
<proteinExistence type="predicted"/>
<accession>A0AB94IYA0</accession>
<dbReference type="AlphaFoldDB" id="A0AB94IYA0"/>
<dbReference type="InterPro" id="IPR011990">
    <property type="entry name" value="TPR-like_helical_dom_sf"/>
</dbReference>